<dbReference type="InterPro" id="IPR043130">
    <property type="entry name" value="CDP-OH_PTrfase_TM_dom"/>
</dbReference>
<dbReference type="EMBL" id="UOEP01000114">
    <property type="protein sequence ID" value="VAW20133.1"/>
    <property type="molecule type" value="Genomic_DNA"/>
</dbReference>
<dbReference type="AlphaFoldDB" id="A0A3B0TV98"/>
<keyword evidence="9 16" id="KW-0812">Transmembrane</keyword>
<keyword evidence="8 17" id="KW-0808">Transferase</keyword>
<comment type="catalytic activity">
    <reaction evidence="1">
        <text>a CDP-1,2-diacyl-sn-glycerol + L-serine = a 1,2-diacyl-sn-glycero-3-phospho-L-serine + CMP + H(+)</text>
        <dbReference type="Rhea" id="RHEA:16913"/>
        <dbReference type="ChEBI" id="CHEBI:15378"/>
        <dbReference type="ChEBI" id="CHEBI:33384"/>
        <dbReference type="ChEBI" id="CHEBI:57262"/>
        <dbReference type="ChEBI" id="CHEBI:58332"/>
        <dbReference type="ChEBI" id="CHEBI:60377"/>
        <dbReference type="EC" id="2.7.8.8"/>
    </reaction>
</comment>
<evidence type="ECO:0000256" key="14">
    <source>
        <dbReference type="ARBA" id="ARBA00023264"/>
    </source>
</evidence>
<evidence type="ECO:0000256" key="16">
    <source>
        <dbReference type="SAM" id="Phobius"/>
    </source>
</evidence>
<evidence type="ECO:0000256" key="9">
    <source>
        <dbReference type="ARBA" id="ARBA00022692"/>
    </source>
</evidence>
<evidence type="ECO:0000256" key="1">
    <source>
        <dbReference type="ARBA" id="ARBA00000287"/>
    </source>
</evidence>
<protein>
    <recommendedName>
        <fullName evidence="6">CDP-diacylglycerol--serine O-phosphatidyltransferase</fullName>
        <ecNumber evidence="5">2.7.8.8</ecNumber>
    </recommendedName>
    <alternativeName>
        <fullName evidence="15">Phosphatidylserine synthase</fullName>
    </alternativeName>
</protein>
<comment type="similarity">
    <text evidence="4">Belongs to the CDP-alcohol phosphatidyltransferase class-I family.</text>
</comment>
<evidence type="ECO:0000256" key="3">
    <source>
        <dbReference type="ARBA" id="ARBA00004308"/>
    </source>
</evidence>
<dbReference type="InterPro" id="IPR004533">
    <property type="entry name" value="CDP-diaglyc--ser_O-PTrfase"/>
</dbReference>
<dbReference type="GO" id="GO:0008654">
    <property type="term" value="P:phospholipid biosynthetic process"/>
    <property type="evidence" value="ECO:0007669"/>
    <property type="project" value="UniProtKB-KW"/>
</dbReference>
<gene>
    <name evidence="17" type="ORF">MNBD_BACTEROID01-294</name>
</gene>
<dbReference type="GO" id="GO:0012505">
    <property type="term" value="C:endomembrane system"/>
    <property type="evidence" value="ECO:0007669"/>
    <property type="project" value="UniProtKB-SubCell"/>
</dbReference>
<evidence type="ECO:0000256" key="11">
    <source>
        <dbReference type="ARBA" id="ARBA00023098"/>
    </source>
</evidence>
<dbReference type="PROSITE" id="PS00379">
    <property type="entry name" value="CDP_ALCOHOL_P_TRANSF"/>
    <property type="match status" value="1"/>
</dbReference>
<evidence type="ECO:0000256" key="5">
    <source>
        <dbReference type="ARBA" id="ARBA00013174"/>
    </source>
</evidence>
<evidence type="ECO:0000256" key="4">
    <source>
        <dbReference type="ARBA" id="ARBA00010441"/>
    </source>
</evidence>
<organism evidence="17">
    <name type="scientific">hydrothermal vent metagenome</name>
    <dbReference type="NCBI Taxonomy" id="652676"/>
    <lineage>
        <taxon>unclassified sequences</taxon>
        <taxon>metagenomes</taxon>
        <taxon>ecological metagenomes</taxon>
    </lineage>
</organism>
<feature type="transmembrane region" description="Helical" evidence="16">
    <location>
        <begin position="71"/>
        <end position="90"/>
    </location>
</feature>
<comment type="subcellular location">
    <subcellularLocation>
        <location evidence="3">Endomembrane system</location>
    </subcellularLocation>
    <subcellularLocation>
        <location evidence="2">Membrane</location>
        <topology evidence="2">Multi-pass membrane protein</topology>
    </subcellularLocation>
</comment>
<dbReference type="Gene3D" id="1.20.120.1760">
    <property type="match status" value="1"/>
</dbReference>
<dbReference type="GO" id="GO:0003882">
    <property type="term" value="F:CDP-diacylglycerol-serine O-phosphatidyltransferase activity"/>
    <property type="evidence" value="ECO:0007669"/>
    <property type="project" value="UniProtKB-EC"/>
</dbReference>
<evidence type="ECO:0000256" key="13">
    <source>
        <dbReference type="ARBA" id="ARBA00023209"/>
    </source>
</evidence>
<feature type="transmembrane region" description="Helical" evidence="16">
    <location>
        <begin position="141"/>
        <end position="160"/>
    </location>
</feature>
<keyword evidence="12 16" id="KW-0472">Membrane</keyword>
<dbReference type="NCBIfam" id="TIGR00473">
    <property type="entry name" value="pssA"/>
    <property type="match status" value="1"/>
</dbReference>
<evidence type="ECO:0000256" key="15">
    <source>
        <dbReference type="ARBA" id="ARBA00032361"/>
    </source>
</evidence>
<keyword evidence="10 16" id="KW-1133">Transmembrane helix</keyword>
<keyword evidence="11" id="KW-0443">Lipid metabolism</keyword>
<proteinExistence type="inferred from homology"/>
<dbReference type="EC" id="2.7.8.8" evidence="5"/>
<evidence type="ECO:0000256" key="7">
    <source>
        <dbReference type="ARBA" id="ARBA00022516"/>
    </source>
</evidence>
<dbReference type="InterPro" id="IPR048254">
    <property type="entry name" value="CDP_ALCOHOL_P_TRANSF_CS"/>
</dbReference>
<reference evidence="17" key="1">
    <citation type="submission" date="2018-06" db="EMBL/GenBank/DDBJ databases">
        <authorList>
            <person name="Zhirakovskaya E."/>
        </authorList>
    </citation>
    <scope>NUCLEOTIDE SEQUENCE</scope>
</reference>
<accession>A0A3B0TV98</accession>
<evidence type="ECO:0000256" key="12">
    <source>
        <dbReference type="ARBA" id="ARBA00023136"/>
    </source>
</evidence>
<dbReference type="Pfam" id="PF01066">
    <property type="entry name" value="CDP-OH_P_transf"/>
    <property type="match status" value="1"/>
</dbReference>
<feature type="transmembrane region" description="Helical" evidence="16">
    <location>
        <begin position="7"/>
        <end position="31"/>
    </location>
</feature>
<keyword evidence="7" id="KW-0444">Lipid biosynthesis</keyword>
<evidence type="ECO:0000256" key="10">
    <source>
        <dbReference type="ARBA" id="ARBA00022989"/>
    </source>
</evidence>
<evidence type="ECO:0000313" key="17">
    <source>
        <dbReference type="EMBL" id="VAW20133.1"/>
    </source>
</evidence>
<feature type="transmembrane region" description="Helical" evidence="16">
    <location>
        <begin position="37"/>
        <end position="59"/>
    </location>
</feature>
<feature type="transmembrane region" description="Helical" evidence="16">
    <location>
        <begin position="110"/>
        <end position="129"/>
    </location>
</feature>
<sequence>MAANKNIISWIPNFITSLNIFSGMLATIFAIDGQLGWAGLFICVAAVFDFLDGFSARLLKAYSQMGKELDSLADVISFGIAPGAILFTLLEYALFGINRPIHEITASWGQWLVLSAAALIPIFSALRLARFNIDTTQVKTFTGLPTPANAILWASFGLMLEYREHIDLIRLVFTTKNLLIITFITSFLLISGIPMFSLKFSNYSIKGNWYRYLFLIAGTVLLLLLKVYAIPIIIALYIASSFIFYLARYDLD</sequence>
<feature type="transmembrane region" description="Helical" evidence="16">
    <location>
        <begin position="180"/>
        <end position="200"/>
    </location>
</feature>
<name>A0A3B0TV98_9ZZZZ</name>
<feature type="transmembrane region" description="Helical" evidence="16">
    <location>
        <begin position="212"/>
        <end position="245"/>
    </location>
</feature>
<evidence type="ECO:0000256" key="8">
    <source>
        <dbReference type="ARBA" id="ARBA00022679"/>
    </source>
</evidence>
<dbReference type="InterPro" id="IPR000462">
    <property type="entry name" value="CDP-OH_P_trans"/>
</dbReference>
<evidence type="ECO:0000256" key="2">
    <source>
        <dbReference type="ARBA" id="ARBA00004141"/>
    </source>
</evidence>
<dbReference type="GO" id="GO:0016020">
    <property type="term" value="C:membrane"/>
    <property type="evidence" value="ECO:0007669"/>
    <property type="project" value="UniProtKB-SubCell"/>
</dbReference>
<keyword evidence="13" id="KW-0594">Phospholipid biosynthesis</keyword>
<keyword evidence="14" id="KW-1208">Phospholipid metabolism</keyword>
<evidence type="ECO:0000256" key="6">
    <source>
        <dbReference type="ARBA" id="ARBA00017171"/>
    </source>
</evidence>